<dbReference type="InterPro" id="IPR051396">
    <property type="entry name" value="Bact_Antivir_Def_Nuclease"/>
</dbReference>
<dbReference type="RefSeq" id="WP_180861144.1">
    <property type="nucleotide sequence ID" value="NZ_JBHSSH010000005.1"/>
</dbReference>
<dbReference type="PANTHER" id="PTHR43581:SF3">
    <property type="entry name" value="AAA+ ATPASE DOMAIN-CONTAINING PROTEIN"/>
    <property type="match status" value="1"/>
</dbReference>
<evidence type="ECO:0000313" key="3">
    <source>
        <dbReference type="Proteomes" id="UP000533639"/>
    </source>
</evidence>
<dbReference type="PANTHER" id="PTHR43581">
    <property type="entry name" value="ATP/GTP PHOSPHATASE"/>
    <property type="match status" value="1"/>
</dbReference>
<dbReference type="GO" id="GO:0005524">
    <property type="term" value="F:ATP binding"/>
    <property type="evidence" value="ECO:0007669"/>
    <property type="project" value="InterPro"/>
</dbReference>
<proteinExistence type="predicted"/>
<evidence type="ECO:0000313" key="2">
    <source>
        <dbReference type="EMBL" id="CAC9976539.1"/>
    </source>
</evidence>
<feature type="domain" description="ATPase AAA-type core" evidence="1">
    <location>
        <begin position="131"/>
        <end position="182"/>
    </location>
</feature>
<dbReference type="Gene3D" id="3.40.50.300">
    <property type="entry name" value="P-loop containing nucleotide triphosphate hydrolases"/>
    <property type="match status" value="1"/>
</dbReference>
<accession>A0A9N8J5F1</accession>
<sequence>MQKLIWDDNDPNKTSNIGNINPKIYLLIFYEQGKGANGIAGKVKLDSNIAVHSLESLEEFNSFLADVGHDNLIAKKIIDNHDPFSKDTGKLIFESKLGTIDPNMIADGFKILYNLKRNLTKWIKNVEKSITFFVIEEPESNLHPSLQKEIPKILDQIYRTLNPEVAKKIFFLISTHSPFLISSAANYEHQNVFPLKDGKPLVIDFKTQTWQTTNIAESYHGSKCAYVVSKMLGAEITDMGYPENYCILEEYSLQLILDDARNKRIIKNIQFVSASGATKLLGMSETINELEKLDTLVKCNPYYYDKYYLIIDNTTDLDDKAKERLQKIKNKLKNRFVELSLHSLEDYYYNVDSELASEAKSEIEKVNGVEKGRLKAEYAMKIIEHITDKESFSRLFNNELDFLL</sequence>
<dbReference type="Pfam" id="PF13304">
    <property type="entry name" value="AAA_21"/>
    <property type="match status" value="1"/>
</dbReference>
<evidence type="ECO:0000259" key="1">
    <source>
        <dbReference type="Pfam" id="PF13304"/>
    </source>
</evidence>
<dbReference type="AlphaFoldDB" id="A0A9N8J5F1"/>
<name>A0A9N8J5F1_9FLAO</name>
<dbReference type="InterPro" id="IPR027417">
    <property type="entry name" value="P-loop_NTPase"/>
</dbReference>
<dbReference type="GO" id="GO:0016887">
    <property type="term" value="F:ATP hydrolysis activity"/>
    <property type="evidence" value="ECO:0007669"/>
    <property type="project" value="InterPro"/>
</dbReference>
<keyword evidence="3" id="KW-1185">Reference proteome</keyword>
<dbReference type="Proteomes" id="UP000533639">
    <property type="component" value="Unassembled WGS sequence"/>
</dbReference>
<dbReference type="EMBL" id="CAIJDE010000062">
    <property type="protein sequence ID" value="CAC9976539.1"/>
    <property type="molecule type" value="Genomic_DNA"/>
</dbReference>
<protein>
    <recommendedName>
        <fullName evidence="1">ATPase AAA-type core domain-containing protein</fullName>
    </recommendedName>
</protein>
<dbReference type="InterPro" id="IPR003959">
    <property type="entry name" value="ATPase_AAA_core"/>
</dbReference>
<comment type="caution">
    <text evidence="2">The sequence shown here is derived from an EMBL/GenBank/DDBJ whole genome shotgun (WGS) entry which is preliminary data.</text>
</comment>
<reference evidence="2 3" key="1">
    <citation type="submission" date="2020-06" db="EMBL/GenBank/DDBJ databases">
        <authorList>
            <person name="Criscuolo A."/>
        </authorList>
    </citation>
    <scope>NUCLEOTIDE SEQUENCE [LARGE SCALE GENOMIC DNA]</scope>
    <source>
        <strain evidence="2">PXU-55</strain>
    </source>
</reference>
<gene>
    <name evidence="2" type="ORF">FLAPXU55_04266</name>
</gene>
<organism evidence="2 3">
    <name type="scientific">Flavobacterium panici</name>
    <dbReference type="NCBI Taxonomy" id="2654843"/>
    <lineage>
        <taxon>Bacteria</taxon>
        <taxon>Pseudomonadati</taxon>
        <taxon>Bacteroidota</taxon>
        <taxon>Flavobacteriia</taxon>
        <taxon>Flavobacteriales</taxon>
        <taxon>Flavobacteriaceae</taxon>
        <taxon>Flavobacterium</taxon>
    </lineage>
</organism>